<feature type="transmembrane region" description="Helical" evidence="7">
    <location>
        <begin position="201"/>
        <end position="223"/>
    </location>
</feature>
<keyword evidence="3" id="KW-1003">Cell membrane</keyword>
<dbReference type="PROSITE" id="PS50850">
    <property type="entry name" value="MFS"/>
    <property type="match status" value="1"/>
</dbReference>
<dbReference type="EMBL" id="MRBL01000051">
    <property type="protein sequence ID" value="OMI24531.1"/>
    <property type="molecule type" value="Genomic_DNA"/>
</dbReference>
<feature type="transmembrane region" description="Helical" evidence="7">
    <location>
        <begin position="238"/>
        <end position="256"/>
    </location>
</feature>
<dbReference type="Pfam" id="PF07690">
    <property type="entry name" value="MFS_1"/>
    <property type="match status" value="1"/>
</dbReference>
<sequence length="388" mass="41210">MKNLSLYLLGLGAFLTGTAELVVAGILNIIANDLNISIALAGQLITAYSLAFAIGTPILVSLTSRMERKKLIIISLIVFIIGSLISYISSGYFILMVSRIILGLSAGVYQVVALSSAAKLVPAEKVGSAIGIIALGFGSAIALGVPIGVAISNLWSWPVIFIILGVFSLLILLGLIRLLPKIEGDARVPFLKQFSVLSNPIIVSGFLATLFMTTSNSIMLTYITPFLQNILHLTPSKISWMMLVFGVCSVIGSRYGGAGVDKWGTTKIISFSLLISSISLAFLPLLSTLMVIGLLLLSIWMFSIFVTGTAIQTYFIQEAPRSTNLVLSLNTSFVHLGTAVGAAAGGLIVRNTFTVLYNPWVASGTIILSLVIAFVSFSLRGKRASKIA</sequence>
<keyword evidence="6 7" id="KW-0472">Membrane</keyword>
<dbReference type="SUPFAM" id="SSF103473">
    <property type="entry name" value="MFS general substrate transporter"/>
    <property type="match status" value="1"/>
</dbReference>
<gene>
    <name evidence="9" type="ORF">BTA31_22115</name>
</gene>
<evidence type="ECO:0000256" key="3">
    <source>
        <dbReference type="ARBA" id="ARBA00022475"/>
    </source>
</evidence>
<dbReference type="RefSeq" id="WP_076794265.1">
    <property type="nucleotide sequence ID" value="NZ_MRBL01000051.1"/>
</dbReference>
<evidence type="ECO:0000256" key="2">
    <source>
        <dbReference type="ARBA" id="ARBA00022448"/>
    </source>
</evidence>
<keyword evidence="4 7" id="KW-0812">Transmembrane</keyword>
<name>A0ABX3HXB2_9BACI</name>
<protein>
    <submittedName>
        <fullName evidence="9">MFS transporter</fullName>
    </submittedName>
</protein>
<evidence type="ECO:0000256" key="6">
    <source>
        <dbReference type="ARBA" id="ARBA00023136"/>
    </source>
</evidence>
<feature type="transmembrane region" description="Helical" evidence="7">
    <location>
        <begin position="360"/>
        <end position="379"/>
    </location>
</feature>
<accession>A0ABX3HXB2</accession>
<evidence type="ECO:0000256" key="7">
    <source>
        <dbReference type="SAM" id="Phobius"/>
    </source>
</evidence>
<comment type="subcellular location">
    <subcellularLocation>
        <location evidence="1">Cell membrane</location>
        <topology evidence="1">Multi-pass membrane protein</topology>
    </subcellularLocation>
</comment>
<dbReference type="InterPro" id="IPR020846">
    <property type="entry name" value="MFS_dom"/>
</dbReference>
<feature type="domain" description="Major facilitator superfamily (MFS) profile" evidence="8">
    <location>
        <begin position="5"/>
        <end position="381"/>
    </location>
</feature>
<evidence type="ECO:0000256" key="4">
    <source>
        <dbReference type="ARBA" id="ARBA00022692"/>
    </source>
</evidence>
<dbReference type="PANTHER" id="PTHR43124">
    <property type="entry name" value="PURINE EFFLUX PUMP PBUE"/>
    <property type="match status" value="1"/>
</dbReference>
<reference evidence="9 10" key="1">
    <citation type="submission" date="2016-12" db="EMBL/GenBank/DDBJ databases">
        <title>Bacillus phylogenomics.</title>
        <authorList>
            <person name="Dunlap C."/>
        </authorList>
    </citation>
    <scope>NUCLEOTIDE SEQUENCE [LARGE SCALE GENOMIC DNA]</scope>
    <source>
        <strain evidence="9 10">NRRL B-41327</strain>
    </source>
</reference>
<dbReference type="InterPro" id="IPR036259">
    <property type="entry name" value="MFS_trans_sf"/>
</dbReference>
<evidence type="ECO:0000256" key="5">
    <source>
        <dbReference type="ARBA" id="ARBA00022989"/>
    </source>
</evidence>
<feature type="transmembrane region" description="Helical" evidence="7">
    <location>
        <begin position="130"/>
        <end position="151"/>
    </location>
</feature>
<evidence type="ECO:0000313" key="10">
    <source>
        <dbReference type="Proteomes" id="UP000187046"/>
    </source>
</evidence>
<feature type="transmembrane region" description="Helical" evidence="7">
    <location>
        <begin position="327"/>
        <end position="348"/>
    </location>
</feature>
<keyword evidence="10" id="KW-1185">Reference proteome</keyword>
<feature type="transmembrane region" description="Helical" evidence="7">
    <location>
        <begin position="100"/>
        <end position="118"/>
    </location>
</feature>
<dbReference type="Proteomes" id="UP000187046">
    <property type="component" value="Unassembled WGS sequence"/>
</dbReference>
<feature type="transmembrane region" description="Helical" evidence="7">
    <location>
        <begin position="71"/>
        <end position="94"/>
    </location>
</feature>
<keyword evidence="5 7" id="KW-1133">Transmembrane helix</keyword>
<proteinExistence type="predicted"/>
<evidence type="ECO:0000256" key="1">
    <source>
        <dbReference type="ARBA" id="ARBA00004651"/>
    </source>
</evidence>
<evidence type="ECO:0000259" key="8">
    <source>
        <dbReference type="PROSITE" id="PS50850"/>
    </source>
</evidence>
<feature type="transmembrane region" description="Helical" evidence="7">
    <location>
        <begin position="34"/>
        <end position="59"/>
    </location>
</feature>
<feature type="transmembrane region" description="Helical" evidence="7">
    <location>
        <begin position="292"/>
        <end position="315"/>
    </location>
</feature>
<keyword evidence="2" id="KW-0813">Transport</keyword>
<comment type="caution">
    <text evidence="9">The sequence shown here is derived from an EMBL/GenBank/DDBJ whole genome shotgun (WGS) entry which is preliminary data.</text>
</comment>
<organism evidence="9 10">
    <name type="scientific">Bacillus haynesii</name>
    <dbReference type="NCBI Taxonomy" id="1925021"/>
    <lineage>
        <taxon>Bacteria</taxon>
        <taxon>Bacillati</taxon>
        <taxon>Bacillota</taxon>
        <taxon>Bacilli</taxon>
        <taxon>Bacillales</taxon>
        <taxon>Bacillaceae</taxon>
        <taxon>Bacillus</taxon>
    </lineage>
</organism>
<dbReference type="InterPro" id="IPR011701">
    <property type="entry name" value="MFS"/>
</dbReference>
<dbReference type="Gene3D" id="1.20.1250.20">
    <property type="entry name" value="MFS general substrate transporter like domains"/>
    <property type="match status" value="2"/>
</dbReference>
<dbReference type="PANTHER" id="PTHR43124:SF10">
    <property type="entry name" value="PURINE EFFLUX PUMP PBUE"/>
    <property type="match status" value="1"/>
</dbReference>
<feature type="transmembrane region" description="Helical" evidence="7">
    <location>
        <begin position="268"/>
        <end position="286"/>
    </location>
</feature>
<dbReference type="InterPro" id="IPR050189">
    <property type="entry name" value="MFS_Efflux_Transporters"/>
</dbReference>
<dbReference type="CDD" id="cd17324">
    <property type="entry name" value="MFS_NepI_like"/>
    <property type="match status" value="1"/>
</dbReference>
<feature type="transmembrane region" description="Helical" evidence="7">
    <location>
        <begin position="157"/>
        <end position="180"/>
    </location>
</feature>
<evidence type="ECO:0000313" key="9">
    <source>
        <dbReference type="EMBL" id="OMI24531.1"/>
    </source>
</evidence>